<comment type="caution">
    <text evidence="8">The sequence shown here is derived from an EMBL/GenBank/DDBJ whole genome shotgun (WGS) entry which is preliminary data.</text>
</comment>
<dbReference type="Pfam" id="PF01292">
    <property type="entry name" value="Ni_hydr_CYTB"/>
    <property type="match status" value="1"/>
</dbReference>
<feature type="transmembrane region" description="Helical" evidence="6">
    <location>
        <begin position="39"/>
        <end position="57"/>
    </location>
</feature>
<keyword evidence="9" id="KW-1185">Reference proteome</keyword>
<dbReference type="InterPro" id="IPR011577">
    <property type="entry name" value="Cyt_b561_bac/Ni-Hgenase"/>
</dbReference>
<reference evidence="9" key="1">
    <citation type="journal article" date="2019" name="Int. J. Syst. Evol. Microbiol.">
        <title>The Global Catalogue of Microorganisms (GCM) 10K type strain sequencing project: providing services to taxonomists for standard genome sequencing and annotation.</title>
        <authorList>
            <consortium name="The Broad Institute Genomics Platform"/>
            <consortium name="The Broad Institute Genome Sequencing Center for Infectious Disease"/>
            <person name="Wu L."/>
            <person name="Ma J."/>
        </authorList>
    </citation>
    <scope>NUCLEOTIDE SEQUENCE [LARGE SCALE GENOMIC DNA]</scope>
    <source>
        <strain evidence="9">JCM 32226</strain>
    </source>
</reference>
<keyword evidence="2" id="KW-1003">Cell membrane</keyword>
<dbReference type="EMBL" id="BAABFC010000018">
    <property type="protein sequence ID" value="GAA4501915.1"/>
    <property type="molecule type" value="Genomic_DNA"/>
</dbReference>
<comment type="subcellular location">
    <subcellularLocation>
        <location evidence="1">Cell membrane</location>
        <topology evidence="1">Multi-pass membrane protein</topology>
    </subcellularLocation>
</comment>
<feature type="transmembrane region" description="Helical" evidence="6">
    <location>
        <begin position="95"/>
        <end position="117"/>
    </location>
</feature>
<feature type="domain" description="Cytochrome b561 bacterial/Ni-hydrogenase" evidence="7">
    <location>
        <begin position="7"/>
        <end position="168"/>
    </location>
</feature>
<evidence type="ECO:0000256" key="6">
    <source>
        <dbReference type="SAM" id="Phobius"/>
    </source>
</evidence>
<evidence type="ECO:0000313" key="8">
    <source>
        <dbReference type="EMBL" id="GAA4501915.1"/>
    </source>
</evidence>
<dbReference type="SUPFAM" id="SSF81342">
    <property type="entry name" value="Transmembrane di-heme cytochromes"/>
    <property type="match status" value="1"/>
</dbReference>
<accession>A0ABP8QG24</accession>
<organism evidence="8 9">
    <name type="scientific">Pseudaeromonas paramecii</name>
    <dbReference type="NCBI Taxonomy" id="2138166"/>
    <lineage>
        <taxon>Bacteria</taxon>
        <taxon>Pseudomonadati</taxon>
        <taxon>Pseudomonadota</taxon>
        <taxon>Gammaproteobacteria</taxon>
        <taxon>Aeromonadales</taxon>
        <taxon>Aeromonadaceae</taxon>
        <taxon>Pseudaeromonas</taxon>
    </lineage>
</organism>
<dbReference type="InterPro" id="IPR051542">
    <property type="entry name" value="Hydrogenase_cytochrome"/>
</dbReference>
<proteinExistence type="predicted"/>
<evidence type="ECO:0000256" key="5">
    <source>
        <dbReference type="ARBA" id="ARBA00023136"/>
    </source>
</evidence>
<protein>
    <submittedName>
        <fullName evidence="8">Cytochrome b/b6 domain-containing protein</fullName>
    </submittedName>
</protein>
<evidence type="ECO:0000256" key="3">
    <source>
        <dbReference type="ARBA" id="ARBA00022692"/>
    </source>
</evidence>
<dbReference type="Gene3D" id="1.20.950.20">
    <property type="entry name" value="Transmembrane di-heme cytochromes, Chain C"/>
    <property type="match status" value="1"/>
</dbReference>
<dbReference type="Proteomes" id="UP001501321">
    <property type="component" value="Unassembled WGS sequence"/>
</dbReference>
<keyword evidence="3 6" id="KW-0812">Transmembrane</keyword>
<evidence type="ECO:0000256" key="1">
    <source>
        <dbReference type="ARBA" id="ARBA00004651"/>
    </source>
</evidence>
<evidence type="ECO:0000256" key="2">
    <source>
        <dbReference type="ARBA" id="ARBA00022475"/>
    </source>
</evidence>
<gene>
    <name evidence="8" type="ORF">GCM10023095_25810</name>
</gene>
<sequence>MNKSVKVWDPFVRLFHWCTAVLFLSNYALLEEGSRPHRYVGYTLIGLVLARIVWGFIGTQYARFSSFVPAPQALKRYLQALAQGQHPYYLTHNPLGALMVIFLLVMLLCTGLSGWLLTQEGFWSDRLMEDIHGTCANLVMVAVGFHIAAVIWISHRTREPLVPAMVHGRKPSEWPPESDHQD</sequence>
<dbReference type="PANTHER" id="PTHR30485:SF2">
    <property type="entry name" value="BLL0597 PROTEIN"/>
    <property type="match status" value="1"/>
</dbReference>
<dbReference type="PANTHER" id="PTHR30485">
    <property type="entry name" value="NI/FE-HYDROGENASE 1 B-TYPE CYTOCHROME SUBUNIT"/>
    <property type="match status" value="1"/>
</dbReference>
<keyword evidence="4 6" id="KW-1133">Transmembrane helix</keyword>
<feature type="transmembrane region" description="Helical" evidence="6">
    <location>
        <begin position="138"/>
        <end position="155"/>
    </location>
</feature>
<evidence type="ECO:0000256" key="4">
    <source>
        <dbReference type="ARBA" id="ARBA00022989"/>
    </source>
</evidence>
<feature type="transmembrane region" description="Helical" evidence="6">
    <location>
        <begin position="12"/>
        <end position="30"/>
    </location>
</feature>
<dbReference type="RefSeq" id="WP_345013780.1">
    <property type="nucleotide sequence ID" value="NZ_BAABFC010000018.1"/>
</dbReference>
<dbReference type="InterPro" id="IPR016174">
    <property type="entry name" value="Di-haem_cyt_TM"/>
</dbReference>
<keyword evidence="5 6" id="KW-0472">Membrane</keyword>
<name>A0ABP8QG24_9GAMM</name>
<evidence type="ECO:0000313" key="9">
    <source>
        <dbReference type="Proteomes" id="UP001501321"/>
    </source>
</evidence>
<evidence type="ECO:0000259" key="7">
    <source>
        <dbReference type="Pfam" id="PF01292"/>
    </source>
</evidence>